<dbReference type="Pfam" id="PF13231">
    <property type="entry name" value="PMT_2"/>
    <property type="match status" value="1"/>
</dbReference>
<evidence type="ECO:0000256" key="7">
    <source>
        <dbReference type="ARBA" id="ARBA00023136"/>
    </source>
</evidence>
<feature type="transmembrane region" description="Helical" evidence="8">
    <location>
        <begin position="188"/>
        <end position="203"/>
    </location>
</feature>
<evidence type="ECO:0000256" key="1">
    <source>
        <dbReference type="ARBA" id="ARBA00004651"/>
    </source>
</evidence>
<feature type="transmembrane region" description="Helical" evidence="8">
    <location>
        <begin position="364"/>
        <end position="386"/>
    </location>
</feature>
<feature type="transmembrane region" description="Helical" evidence="8">
    <location>
        <begin position="209"/>
        <end position="227"/>
    </location>
</feature>
<evidence type="ECO:0000313" key="10">
    <source>
        <dbReference type="EMBL" id="QED28050.1"/>
    </source>
</evidence>
<dbReference type="PANTHER" id="PTHR33908:SF11">
    <property type="entry name" value="MEMBRANE PROTEIN"/>
    <property type="match status" value="1"/>
</dbReference>
<evidence type="ECO:0000256" key="3">
    <source>
        <dbReference type="ARBA" id="ARBA00022676"/>
    </source>
</evidence>
<dbReference type="GO" id="GO:0005886">
    <property type="term" value="C:plasma membrane"/>
    <property type="evidence" value="ECO:0007669"/>
    <property type="project" value="UniProtKB-SubCell"/>
</dbReference>
<protein>
    <submittedName>
        <fullName evidence="10">Glycosyltransferase family 39 protein</fullName>
    </submittedName>
</protein>
<feature type="transmembrane region" description="Helical" evidence="8">
    <location>
        <begin position="273"/>
        <end position="290"/>
    </location>
</feature>
<feature type="transmembrane region" description="Helical" evidence="8">
    <location>
        <begin position="114"/>
        <end position="132"/>
    </location>
</feature>
<keyword evidence="6 8" id="KW-1133">Transmembrane helix</keyword>
<evidence type="ECO:0000256" key="6">
    <source>
        <dbReference type="ARBA" id="ARBA00022989"/>
    </source>
</evidence>
<proteinExistence type="predicted"/>
<keyword evidence="2" id="KW-1003">Cell membrane</keyword>
<sequence length="899" mass="100074">MNMDSFTQKLESPKGSRAAWIVLGVLVAIIFGLNLSSVGFWEPWEASEFLVAEEYATRGPAEPSTNPAAPSYNAVVPTLEGEPVGRSLLKVWLMSLGAGSGEVKVGALELKTRAGFALALWVLVMVNFAWVRKRFSTRAGLISGLVFATFPVIFIASHNLATEVLFVVTTSLAFMAWFEFVYAQEKRAQWLGLFTAAMTLVFLDQRLFGVLLVLVILGVHALTEAISEGKIQKRRLIEASASIGLSAVAFAWAWGSGDLAEMKDVFIPHRGQIVSVLIPLLLSLGLFWAARDSRPGQAFWSRGWVGLLALTAVIFGVGWTYGAANPTLLQNGEVFGKIPVLTFFLEHEIFGTSLVSKHMTFDLWVRQIGFAIVPWVGIVPLGLAYLGRATRLDADDVKAERTAAKRLVLVWAAFSAVLMIFGSIYSHYFFPGFLALAIGVGVMFADDEFWDELRQKPLALYAMGFFAVAAVMMVGKDLERFPARFVEVYTVLQDKLDLEEDFSFGRAMKVLKYAMMATLVVYFFGLLSWAGITLRRAPGAIQWLKRGPKGWFVSIRDGIKNLSQGSDSESERPFEARSAQKEAFRAEDGLIPRVAGIVESQKGFVFILLGLALVTTLVYQTKFIPDLTNHLSQRGVFETYQESAEADAKLYRYDVADRESSVYLQDLETIANAAEFRQKFASPERLFAVIPRDNLAKINQDIRRQTKQNLVVLDARSSRLLLVSNQLEDGEKDHNYVAESIIEDESVIQNPLLVDADGQKVHPKFDGQLEMLGVSYDRPAGKDGHPVYKWGETAVIDYYFRVLNRVPGNQKIFVHVDTPGNRINGDHYPNDGWFPTNLWLPGDVVRSRHHLKIENYSTPGIYNLNFGFFVGSNRMKVTPRAAHDGQNRVTAGKIRVEAL</sequence>
<feature type="transmembrane region" description="Helical" evidence="8">
    <location>
        <begin position="164"/>
        <end position="181"/>
    </location>
</feature>
<keyword evidence="11" id="KW-1185">Reference proteome</keyword>
<evidence type="ECO:0000313" key="11">
    <source>
        <dbReference type="Proteomes" id="UP000321595"/>
    </source>
</evidence>
<keyword evidence="5 8" id="KW-0812">Transmembrane</keyword>
<dbReference type="AlphaFoldDB" id="A0A5B8XR23"/>
<dbReference type="EMBL" id="CP042467">
    <property type="protein sequence ID" value="QED28050.1"/>
    <property type="molecule type" value="Genomic_DNA"/>
</dbReference>
<feature type="transmembrane region" description="Helical" evidence="8">
    <location>
        <begin position="603"/>
        <end position="621"/>
    </location>
</feature>
<feature type="transmembrane region" description="Helical" evidence="8">
    <location>
        <begin position="139"/>
        <end position="158"/>
    </location>
</feature>
<feature type="transmembrane region" description="Helical" evidence="8">
    <location>
        <begin position="458"/>
        <end position="475"/>
    </location>
</feature>
<keyword evidence="7 8" id="KW-0472">Membrane</keyword>
<evidence type="ECO:0000256" key="5">
    <source>
        <dbReference type="ARBA" id="ARBA00022692"/>
    </source>
</evidence>
<feature type="transmembrane region" description="Helical" evidence="8">
    <location>
        <begin position="430"/>
        <end position="446"/>
    </location>
</feature>
<keyword evidence="4 10" id="KW-0808">Transferase</keyword>
<dbReference type="GO" id="GO:0016763">
    <property type="term" value="F:pentosyltransferase activity"/>
    <property type="evidence" value="ECO:0007669"/>
    <property type="project" value="TreeGrafter"/>
</dbReference>
<dbReference type="Proteomes" id="UP000321595">
    <property type="component" value="Chromosome"/>
</dbReference>
<dbReference type="InterPro" id="IPR038731">
    <property type="entry name" value="RgtA/B/C-like"/>
</dbReference>
<gene>
    <name evidence="10" type="ORF">FRD01_12550</name>
</gene>
<reference evidence="10 11" key="1">
    <citation type="submission" date="2019-08" db="EMBL/GenBank/DDBJ databases">
        <authorList>
            <person name="Liang Q."/>
        </authorList>
    </citation>
    <scope>NUCLEOTIDE SEQUENCE [LARGE SCALE GENOMIC DNA]</scope>
    <source>
        <strain evidence="10 11">V1718</strain>
    </source>
</reference>
<dbReference type="KEGG" id="bbae:FRD01_12550"/>
<dbReference type="InterPro" id="IPR050297">
    <property type="entry name" value="LipidA_mod_glycosyltrf_83"/>
</dbReference>
<evidence type="ECO:0000256" key="2">
    <source>
        <dbReference type="ARBA" id="ARBA00022475"/>
    </source>
</evidence>
<feature type="transmembrane region" description="Helical" evidence="8">
    <location>
        <begin position="302"/>
        <end position="321"/>
    </location>
</feature>
<evidence type="ECO:0000259" key="9">
    <source>
        <dbReference type="Pfam" id="PF13231"/>
    </source>
</evidence>
<feature type="transmembrane region" description="Helical" evidence="8">
    <location>
        <begin position="236"/>
        <end position="253"/>
    </location>
</feature>
<name>A0A5B8XR23_9DELT</name>
<dbReference type="OrthoDB" id="5487958at2"/>
<evidence type="ECO:0000256" key="8">
    <source>
        <dbReference type="SAM" id="Phobius"/>
    </source>
</evidence>
<feature type="transmembrane region" description="Helical" evidence="8">
    <location>
        <begin position="20"/>
        <end position="41"/>
    </location>
</feature>
<feature type="domain" description="Glycosyltransferase RgtA/B/C/D-like" evidence="9">
    <location>
        <begin position="106"/>
        <end position="254"/>
    </location>
</feature>
<dbReference type="RefSeq" id="WP_146960135.1">
    <property type="nucleotide sequence ID" value="NZ_CP042467.1"/>
</dbReference>
<feature type="transmembrane region" description="Helical" evidence="8">
    <location>
        <begin position="407"/>
        <end position="424"/>
    </location>
</feature>
<dbReference type="GO" id="GO:0009103">
    <property type="term" value="P:lipopolysaccharide biosynthetic process"/>
    <property type="evidence" value="ECO:0007669"/>
    <property type="project" value="UniProtKB-ARBA"/>
</dbReference>
<dbReference type="PANTHER" id="PTHR33908">
    <property type="entry name" value="MANNOSYLTRANSFERASE YKCB-RELATED"/>
    <property type="match status" value="1"/>
</dbReference>
<comment type="subcellular location">
    <subcellularLocation>
        <location evidence="1">Cell membrane</location>
        <topology evidence="1">Multi-pass membrane protein</topology>
    </subcellularLocation>
</comment>
<evidence type="ECO:0000256" key="4">
    <source>
        <dbReference type="ARBA" id="ARBA00022679"/>
    </source>
</evidence>
<organism evidence="10 11">
    <name type="scientific">Microvenator marinus</name>
    <dbReference type="NCBI Taxonomy" id="2600177"/>
    <lineage>
        <taxon>Bacteria</taxon>
        <taxon>Deltaproteobacteria</taxon>
        <taxon>Bradymonadales</taxon>
        <taxon>Microvenatoraceae</taxon>
        <taxon>Microvenator</taxon>
    </lineage>
</organism>
<accession>A0A5B8XR23</accession>
<keyword evidence="3" id="KW-0328">Glycosyltransferase</keyword>
<feature type="transmembrane region" description="Helical" evidence="8">
    <location>
        <begin position="513"/>
        <end position="534"/>
    </location>
</feature>